<evidence type="ECO:0000313" key="3">
    <source>
        <dbReference type="EMBL" id="AHG76473.1"/>
    </source>
</evidence>
<evidence type="ECO:0000256" key="2">
    <source>
        <dbReference type="SAM" id="Coils"/>
    </source>
</evidence>
<comment type="similarity">
    <text evidence="1">Belongs to the SlyX family.</text>
</comment>
<dbReference type="EMBL" id="CP006943">
    <property type="protein sequence ID" value="AHG76473.1"/>
    <property type="molecule type" value="Genomic_DNA"/>
</dbReference>
<sequence length="73" mass="8485">MDNNYTLSVRITELETKVAFQEMIIEELNQSLIDQQFAIDKLQMQIRHIAEKLKGAQISQVASRLEETPPPHY</sequence>
<dbReference type="InterPro" id="IPR007236">
    <property type="entry name" value="SlyX"/>
</dbReference>
<dbReference type="HOGENOM" id="CLU_180796_4_0_6"/>
<evidence type="ECO:0000256" key="1">
    <source>
        <dbReference type="HAMAP-Rule" id="MF_00715"/>
    </source>
</evidence>
<dbReference type="STRING" id="1433287.X808_19550"/>
<dbReference type="KEGG" id="mvi:X808_19550"/>
<feature type="coiled-coil region" evidence="2">
    <location>
        <begin position="11"/>
        <end position="45"/>
    </location>
</feature>
<proteinExistence type="inferred from homology"/>
<dbReference type="PANTHER" id="PTHR36508">
    <property type="entry name" value="PROTEIN SLYX"/>
    <property type="match status" value="1"/>
</dbReference>
<organism evidence="3 4">
    <name type="scientific">Mannheimia varigena USDA-ARS-USMARC-1296</name>
    <dbReference type="NCBI Taxonomy" id="1433287"/>
    <lineage>
        <taxon>Bacteria</taxon>
        <taxon>Pseudomonadati</taxon>
        <taxon>Pseudomonadota</taxon>
        <taxon>Gammaproteobacteria</taxon>
        <taxon>Pasteurellales</taxon>
        <taxon>Pasteurellaceae</taxon>
        <taxon>Mannheimia</taxon>
    </lineage>
</organism>
<dbReference type="PATRIC" id="fig|1433287.3.peg.1950"/>
<dbReference type="RefSeq" id="WP_025218152.1">
    <property type="nucleotide sequence ID" value="NZ_CP006943.1"/>
</dbReference>
<dbReference type="HAMAP" id="MF_00715">
    <property type="entry name" value="SlyX"/>
    <property type="match status" value="1"/>
</dbReference>
<dbReference type="eggNOG" id="COG2900">
    <property type="taxonomic scope" value="Bacteria"/>
</dbReference>
<dbReference type="Proteomes" id="UP000066995">
    <property type="component" value="Chromosome"/>
</dbReference>
<evidence type="ECO:0000313" key="4">
    <source>
        <dbReference type="Proteomes" id="UP000066995"/>
    </source>
</evidence>
<dbReference type="AlphaFoldDB" id="W0QGU6"/>
<gene>
    <name evidence="1" type="primary">slyX</name>
    <name evidence="3" type="ORF">X808_19550</name>
</gene>
<reference evidence="3 4" key="1">
    <citation type="submission" date="2013-12" db="EMBL/GenBank/DDBJ databases">
        <title>Annotation of the Mannheimia varigena USDA-ARS-USMARC-1296 complete genome.</title>
        <authorList>
            <person name="Harhay G.P."/>
            <person name="Clawson M.L."/>
            <person name="Murray R.W."/>
            <person name="Lubbers B.V."/>
            <person name="Heaton M.P."/>
            <person name="Chitko-Mckown C.G."/>
            <person name="Harhay D.M."/>
            <person name="Smith T.P.L."/>
        </authorList>
    </citation>
    <scope>NUCLEOTIDE SEQUENCE [LARGE SCALE GENOMIC DNA]</scope>
    <source>
        <strain evidence="3 4">USDA-ARS-USMARC-1296</strain>
    </source>
</reference>
<dbReference type="OrthoDB" id="5771733at2"/>
<keyword evidence="2" id="KW-0175">Coiled coil</keyword>
<accession>W0QGU6</accession>
<dbReference type="Gene3D" id="1.20.5.300">
    <property type="match status" value="1"/>
</dbReference>
<keyword evidence="4" id="KW-1185">Reference proteome</keyword>
<dbReference type="Pfam" id="PF04102">
    <property type="entry name" value="SlyX"/>
    <property type="match status" value="1"/>
</dbReference>
<protein>
    <recommendedName>
        <fullName evidence="1">Protein SlyX homolog</fullName>
    </recommendedName>
</protein>
<name>W0QGU6_9PAST</name>
<dbReference type="PANTHER" id="PTHR36508:SF1">
    <property type="entry name" value="PROTEIN SLYX"/>
    <property type="match status" value="1"/>
</dbReference>